<dbReference type="Proteomes" id="UP000503222">
    <property type="component" value="Chromosome"/>
</dbReference>
<dbReference type="Pfam" id="PF00759">
    <property type="entry name" value="Glyco_hydro_9"/>
    <property type="match status" value="1"/>
</dbReference>
<organism evidence="7 8">
    <name type="scientific">Sphingomonas piscis</name>
    <dbReference type="NCBI Taxonomy" id="2714943"/>
    <lineage>
        <taxon>Bacteria</taxon>
        <taxon>Pseudomonadati</taxon>
        <taxon>Pseudomonadota</taxon>
        <taxon>Alphaproteobacteria</taxon>
        <taxon>Sphingomonadales</taxon>
        <taxon>Sphingomonadaceae</taxon>
        <taxon>Sphingomonas</taxon>
    </lineage>
</organism>
<feature type="signal peptide" evidence="4">
    <location>
        <begin position="1"/>
        <end position="25"/>
    </location>
</feature>
<dbReference type="InterPro" id="IPR014756">
    <property type="entry name" value="Ig_E-set"/>
</dbReference>
<dbReference type="InterPro" id="IPR008928">
    <property type="entry name" value="6-hairpin_glycosidase_sf"/>
</dbReference>
<evidence type="ECO:0000259" key="5">
    <source>
        <dbReference type="Pfam" id="PF00759"/>
    </source>
</evidence>
<dbReference type="RefSeq" id="WP_166410265.1">
    <property type="nucleotide sequence ID" value="NZ_CP049869.1"/>
</dbReference>
<evidence type="ECO:0000256" key="3">
    <source>
        <dbReference type="ARBA" id="ARBA00023326"/>
    </source>
</evidence>
<dbReference type="AlphaFoldDB" id="A0A6G7YM96"/>
<dbReference type="Gene3D" id="1.50.10.10">
    <property type="match status" value="1"/>
</dbReference>
<evidence type="ECO:0000256" key="2">
    <source>
        <dbReference type="ARBA" id="ARBA00023277"/>
    </source>
</evidence>
<evidence type="ECO:0000256" key="1">
    <source>
        <dbReference type="ARBA" id="ARBA00007072"/>
    </source>
</evidence>
<name>A0A6G7YM96_9SPHN</name>
<dbReference type="InterPro" id="IPR013783">
    <property type="entry name" value="Ig-like_fold"/>
</dbReference>
<dbReference type="KEGG" id="spii:G7077_02025"/>
<evidence type="ECO:0000256" key="4">
    <source>
        <dbReference type="SAM" id="SignalP"/>
    </source>
</evidence>
<reference evidence="7 8" key="1">
    <citation type="submission" date="2020-03" db="EMBL/GenBank/DDBJ databases">
        <title>Sphingomonas sp. nov., isolated from fish.</title>
        <authorList>
            <person name="Hyun D.-W."/>
            <person name="Bae J.-W."/>
        </authorList>
    </citation>
    <scope>NUCLEOTIDE SEQUENCE [LARGE SCALE GENOMIC DNA]</scope>
    <source>
        <strain evidence="7 8">HDW15B</strain>
    </source>
</reference>
<dbReference type="InterPro" id="IPR004197">
    <property type="entry name" value="Cellulase_Ig-like"/>
</dbReference>
<dbReference type="GO" id="GO:0000272">
    <property type="term" value="P:polysaccharide catabolic process"/>
    <property type="evidence" value="ECO:0007669"/>
    <property type="project" value="UniProtKB-KW"/>
</dbReference>
<dbReference type="InterPro" id="IPR001701">
    <property type="entry name" value="Glyco_hydro_9"/>
</dbReference>
<accession>A0A6G7YM96</accession>
<evidence type="ECO:0000313" key="7">
    <source>
        <dbReference type="EMBL" id="QIK77870.1"/>
    </source>
</evidence>
<dbReference type="InterPro" id="IPR012341">
    <property type="entry name" value="6hp_glycosidase-like_sf"/>
</dbReference>
<keyword evidence="8" id="KW-1185">Reference proteome</keyword>
<dbReference type="Gene3D" id="2.60.40.10">
    <property type="entry name" value="Immunoglobulins"/>
    <property type="match status" value="1"/>
</dbReference>
<dbReference type="Pfam" id="PF02927">
    <property type="entry name" value="CelD_N"/>
    <property type="match status" value="1"/>
</dbReference>
<keyword evidence="2" id="KW-0119">Carbohydrate metabolism</keyword>
<gene>
    <name evidence="7" type="ORF">G7077_02025</name>
</gene>
<feature type="domain" description="Cellulase Ig-like" evidence="6">
    <location>
        <begin position="277"/>
        <end position="352"/>
    </location>
</feature>
<keyword evidence="7" id="KW-0378">Hydrolase</keyword>
<dbReference type="EMBL" id="CP049869">
    <property type="protein sequence ID" value="QIK77870.1"/>
    <property type="molecule type" value="Genomic_DNA"/>
</dbReference>
<dbReference type="SUPFAM" id="SSF81296">
    <property type="entry name" value="E set domains"/>
    <property type="match status" value="1"/>
</dbReference>
<feature type="domain" description="Glycoside hydrolase family 9" evidence="5">
    <location>
        <begin position="394"/>
        <end position="771"/>
    </location>
</feature>
<evidence type="ECO:0000313" key="8">
    <source>
        <dbReference type="Proteomes" id="UP000503222"/>
    </source>
</evidence>
<comment type="similarity">
    <text evidence="1">Belongs to the glycosyl hydrolase 9 (cellulase E) family.</text>
</comment>
<evidence type="ECO:0000259" key="6">
    <source>
        <dbReference type="Pfam" id="PF02927"/>
    </source>
</evidence>
<keyword evidence="4" id="KW-0732">Signal</keyword>
<protein>
    <submittedName>
        <fullName evidence="7">Glycoside hydrolase</fullName>
    </submittedName>
</protein>
<keyword evidence="3" id="KW-0624">Polysaccharide degradation</keyword>
<sequence length="840" mass="91476">MVKTRLWGACALLSATAFTAVPAGAQTLTANKAGYVGTRGVDYFTFTNWYDGLFADAKISGVEIVQQGNRVATNGDVRLSATPGQWDPIGRMVERKVDPRTGAVDVLLEYPEHKFRYRIHSEPRGRQFAVSVILDQPLPATLAGKAGFNLEFKPSAFFHKSFVMDGEAQGIPLHPASTMVAGGERLPSSGRDVGAGAEPLPLASGNSLVLAPEDPARRITIKSANGVHLYDGRNQADNGWFVVRSLLPEGRTGKVVEWTVEANSVPGWVREPVIGHSQLGYAPEQKKVAVVERDPNDTSGSTVRLVRIGADGSTRVVSSGAAKPWGKYLRYNYSTFDFSNVKQPGLYRLELGPVKTASFRIAPDIYADAWHPSSDVYLPVQMDHVAVNEAYRVWHGDAHRDDARQAPVNHEHIDLYRQGPTTDTKFKPGEHIPGLTVGGWLDAGDFDQRTQTQYAVIRQLVDTYERFRPERDTTLIDQQLRKVEIHVPDGKPDYLQQIEHGVLQLVAQQDAVGFAIHGIVEPDVAQYTHLGDAASKTDGKIYDPSLKVGEERGNRSGTPDDRWVFTSRSSALNYGSAAALAAAGRVLAPLNPALAGRSLQLARKIWAEEQSHPPFTFSHGNTTGGPLVAEQFGAAVELLIATKEPQYAAAVQRLWTEVGARTGFVLDDAIRALPFMPPTFGSAVRTSAAAWKANYAKSFPRPNPFGVPIGEGGWAGNGQIMQAGMMDYMIHKAFPDLSDGSLAFTALDYLHGTHPGSDLSFVSAVGTRSKEVAYGSNRADFSYIAGGVVPGALIIKPDLAENSEDWPFFWGQNEYVVPMSPNYVHLVHSAMDLLKEKRGQ</sequence>
<feature type="chain" id="PRO_5026050737" evidence="4">
    <location>
        <begin position="26"/>
        <end position="840"/>
    </location>
</feature>
<proteinExistence type="inferred from homology"/>
<dbReference type="GO" id="GO:0008810">
    <property type="term" value="F:cellulase activity"/>
    <property type="evidence" value="ECO:0007669"/>
    <property type="project" value="InterPro"/>
</dbReference>
<dbReference type="CDD" id="cd02850">
    <property type="entry name" value="E_set_Cellulase_N"/>
    <property type="match status" value="1"/>
</dbReference>
<dbReference type="SUPFAM" id="SSF48208">
    <property type="entry name" value="Six-hairpin glycosidases"/>
    <property type="match status" value="1"/>
</dbReference>